<dbReference type="EMBL" id="LN515532">
    <property type="protein sequence ID" value="CEA15301.1"/>
    <property type="molecule type" value="Genomic_DNA"/>
</dbReference>
<evidence type="ECO:0000259" key="1">
    <source>
        <dbReference type="Pfam" id="PF12728"/>
    </source>
</evidence>
<reference evidence="2 3" key="1">
    <citation type="submission" date="2014-08" db="EMBL/GenBank/DDBJ databases">
        <authorList>
            <person name="Wibberg D."/>
        </authorList>
    </citation>
    <scope>NUCLEOTIDE SEQUENCE [LARGE SCALE GENOMIC DNA]</scope>
    <source>
        <strain evidence="3">ING2-E5B</strain>
    </source>
</reference>
<gene>
    <name evidence="2" type="ORF">ING2E5B_0534</name>
</gene>
<evidence type="ECO:0000313" key="2">
    <source>
        <dbReference type="EMBL" id="CEA15301.1"/>
    </source>
</evidence>
<dbReference type="InterPro" id="IPR041657">
    <property type="entry name" value="HTH_17"/>
</dbReference>
<dbReference type="PANTHER" id="PTHR34585:SF22">
    <property type="entry name" value="HELIX-TURN-HELIX DOMAIN-CONTAINING PROTEIN"/>
    <property type="match status" value="1"/>
</dbReference>
<accession>A0A098BYP8</accession>
<dbReference type="STRING" id="1562970.ING2E5B_0534"/>
<organism evidence="2 3">
    <name type="scientific">Fermentimonas caenicola</name>
    <dbReference type="NCBI Taxonomy" id="1562970"/>
    <lineage>
        <taxon>Bacteria</taxon>
        <taxon>Pseudomonadati</taxon>
        <taxon>Bacteroidota</taxon>
        <taxon>Bacteroidia</taxon>
        <taxon>Bacteroidales</taxon>
        <taxon>Dysgonomonadaceae</taxon>
        <taxon>Fermentimonas</taxon>
    </lineage>
</organism>
<dbReference type="KEGG" id="pbt:ING2E5B_0534"/>
<sequence length="70" mass="8462">MKEKDYLEWPDWADADEVSKKLKITQRTLQRWRLNGVIPYSRVKGRCYYRKSDIIALLKSNYNKRKGDPK</sequence>
<dbReference type="Proteomes" id="UP000032417">
    <property type="component" value="Chromosome 1"/>
</dbReference>
<dbReference type="OrthoDB" id="768005at2"/>
<feature type="domain" description="Helix-turn-helix" evidence="1">
    <location>
        <begin position="15"/>
        <end position="61"/>
    </location>
</feature>
<protein>
    <recommendedName>
        <fullName evidence="1">Helix-turn-helix domain-containing protein</fullName>
    </recommendedName>
</protein>
<dbReference type="HOGENOM" id="CLU_133781_5_0_10"/>
<proteinExistence type="predicted"/>
<keyword evidence="3" id="KW-1185">Reference proteome</keyword>
<dbReference type="InterPro" id="IPR009061">
    <property type="entry name" value="DNA-bd_dom_put_sf"/>
</dbReference>
<dbReference type="SUPFAM" id="SSF46955">
    <property type="entry name" value="Putative DNA-binding domain"/>
    <property type="match status" value="1"/>
</dbReference>
<dbReference type="Gene3D" id="1.10.1660.10">
    <property type="match status" value="1"/>
</dbReference>
<dbReference type="AlphaFoldDB" id="A0A098BYP8"/>
<dbReference type="PANTHER" id="PTHR34585">
    <property type="match status" value="1"/>
</dbReference>
<name>A0A098BYP8_9BACT</name>
<evidence type="ECO:0000313" key="3">
    <source>
        <dbReference type="Proteomes" id="UP000032417"/>
    </source>
</evidence>
<dbReference type="Pfam" id="PF12728">
    <property type="entry name" value="HTH_17"/>
    <property type="match status" value="1"/>
</dbReference>